<dbReference type="Proteomes" id="UP000292939">
    <property type="component" value="Chromosome"/>
</dbReference>
<dbReference type="GO" id="GO:0004519">
    <property type="term" value="F:endonuclease activity"/>
    <property type="evidence" value="ECO:0007669"/>
    <property type="project" value="UniProtKB-KW"/>
</dbReference>
<keyword evidence="2" id="KW-0540">Nuclease</keyword>
<keyword evidence="2" id="KW-0255">Endonuclease</keyword>
<proteinExistence type="predicted"/>
<organism evidence="2 3">
    <name type="scientific">Hylemonella gracilis</name>
    <dbReference type="NCBI Taxonomy" id="80880"/>
    <lineage>
        <taxon>Bacteria</taxon>
        <taxon>Pseudomonadati</taxon>
        <taxon>Pseudomonadota</taxon>
        <taxon>Betaproteobacteria</taxon>
        <taxon>Burkholderiales</taxon>
        <taxon>Comamonadaceae</taxon>
        <taxon>Hylemonella</taxon>
    </lineage>
</organism>
<dbReference type="RefSeq" id="WP_131277782.1">
    <property type="nucleotide sequence ID" value="NZ_CP031395.1"/>
</dbReference>
<reference evidence="2 3" key="1">
    <citation type="submission" date="2018-07" db="EMBL/GenBank/DDBJ databases">
        <title>Exploring interactions and the metabolic potential of the ultra-small soil bacteria Hylemonella gracilis.</title>
        <authorList>
            <person name="Tyc O."/>
            <person name="Kulkarni P."/>
            <person name="Gawehns F."/>
            <person name="Hundscheid M."/>
            <person name="Zweers H."/>
            <person name="Garbeva P."/>
        </authorList>
    </citation>
    <scope>NUCLEOTIDE SEQUENCE [LARGE SCALE GENOMIC DNA]</scope>
    <source>
        <strain evidence="2 3">NS1</strain>
    </source>
</reference>
<protein>
    <submittedName>
        <fullName evidence="2">Heteromeric transposase endonuclease subunit TnsA</fullName>
    </submittedName>
</protein>
<evidence type="ECO:0000259" key="1">
    <source>
        <dbReference type="Pfam" id="PF08722"/>
    </source>
</evidence>
<gene>
    <name evidence="2" type="ORF">DW355_02520</name>
</gene>
<feature type="domain" description="TnsA endonuclease N-terminal" evidence="1">
    <location>
        <begin position="43"/>
        <end position="125"/>
    </location>
</feature>
<dbReference type="Pfam" id="PF08722">
    <property type="entry name" value="Tn7_TnsA-like_N"/>
    <property type="match status" value="1"/>
</dbReference>
<dbReference type="InterPro" id="IPR014833">
    <property type="entry name" value="TnsA_N"/>
</dbReference>
<sequence length="221" mass="25294">MPVRKIPKNHLVVTGSYSSRKNAEIDAFESLLEKDYFLLLDFDPAVHSFEPQPVRVPVPGVPRGYVPDVLVRYHPDAVSGQEPKRTLVDVKHTDDLARNADKYAFKFDCAKRFAEEQGWEFKIVDQRQIRTPRLANLKFLRAYRNTSPAVADIERVLDCVDETPRSHHQVLEQLAQTEDDKLHWLPVIWSMLLSGHLVTDLDVPFGSEVLIARGGDDAWPR</sequence>
<dbReference type="Gene3D" id="3.40.1350.10">
    <property type="match status" value="1"/>
</dbReference>
<dbReference type="KEGG" id="hgr:DW355_02520"/>
<evidence type="ECO:0000313" key="3">
    <source>
        <dbReference type="Proteomes" id="UP000292939"/>
    </source>
</evidence>
<dbReference type="EMBL" id="CP031395">
    <property type="protein sequence ID" value="QBK03795.1"/>
    <property type="molecule type" value="Genomic_DNA"/>
</dbReference>
<evidence type="ECO:0000313" key="2">
    <source>
        <dbReference type="EMBL" id="QBK03795.1"/>
    </source>
</evidence>
<dbReference type="InterPro" id="IPR011856">
    <property type="entry name" value="tRNA_endonuc-like_dom_sf"/>
</dbReference>
<name>A0A4P6UIE0_9BURK</name>
<accession>A0A4P6UIE0</accession>
<dbReference type="OrthoDB" id="881413at2"/>
<dbReference type="GO" id="GO:0003676">
    <property type="term" value="F:nucleic acid binding"/>
    <property type="evidence" value="ECO:0007669"/>
    <property type="project" value="InterPro"/>
</dbReference>
<keyword evidence="2" id="KW-0378">Hydrolase</keyword>
<dbReference type="AlphaFoldDB" id="A0A4P6UIE0"/>